<dbReference type="Gene3D" id="3.30.450.40">
    <property type="match status" value="1"/>
</dbReference>
<dbReference type="GO" id="GO:1902201">
    <property type="term" value="P:negative regulation of bacterial-type flagellum-dependent cell motility"/>
    <property type="evidence" value="ECO:0007669"/>
    <property type="project" value="TreeGrafter"/>
</dbReference>
<feature type="transmembrane region" description="Helical" evidence="1">
    <location>
        <begin position="189"/>
        <end position="208"/>
    </location>
</feature>
<evidence type="ECO:0000313" key="5">
    <source>
        <dbReference type="Proteomes" id="UP000252355"/>
    </source>
</evidence>
<dbReference type="PANTHER" id="PTHR45138:SF9">
    <property type="entry name" value="DIGUANYLATE CYCLASE DGCM-RELATED"/>
    <property type="match status" value="1"/>
</dbReference>
<keyword evidence="1" id="KW-0812">Transmembrane</keyword>
<dbReference type="InterPro" id="IPR029787">
    <property type="entry name" value="Nucleotide_cyclase"/>
</dbReference>
<dbReference type="SUPFAM" id="SSF158472">
    <property type="entry name" value="HAMP domain-like"/>
    <property type="match status" value="1"/>
</dbReference>
<name>A0A367ZDW7_9BACT</name>
<dbReference type="PANTHER" id="PTHR45138">
    <property type="entry name" value="REGULATORY COMPONENTS OF SENSORY TRANSDUCTION SYSTEM"/>
    <property type="match status" value="1"/>
</dbReference>
<dbReference type="Gene3D" id="3.30.70.270">
    <property type="match status" value="1"/>
</dbReference>
<dbReference type="InterPro" id="IPR000160">
    <property type="entry name" value="GGDEF_dom"/>
</dbReference>
<dbReference type="NCBIfam" id="TIGR00254">
    <property type="entry name" value="GGDEF"/>
    <property type="match status" value="1"/>
</dbReference>
<dbReference type="InterPro" id="IPR043128">
    <property type="entry name" value="Rev_trsase/Diguanyl_cyclase"/>
</dbReference>
<dbReference type="SUPFAM" id="SSF55781">
    <property type="entry name" value="GAF domain-like"/>
    <property type="match status" value="1"/>
</dbReference>
<feature type="transmembrane region" description="Helical" evidence="1">
    <location>
        <begin position="6"/>
        <end position="29"/>
    </location>
</feature>
<dbReference type="SUPFAM" id="SSF55073">
    <property type="entry name" value="Nucleotide cyclase"/>
    <property type="match status" value="1"/>
</dbReference>
<comment type="caution">
    <text evidence="4">The sequence shown here is derived from an EMBL/GenBank/DDBJ whole genome shotgun (WGS) entry which is preliminary data.</text>
</comment>
<dbReference type="PROSITE" id="PS50887">
    <property type="entry name" value="GGDEF"/>
    <property type="match status" value="1"/>
</dbReference>
<keyword evidence="1" id="KW-0472">Membrane</keyword>
<dbReference type="Pfam" id="PF13185">
    <property type="entry name" value="GAF_2"/>
    <property type="match status" value="1"/>
</dbReference>
<dbReference type="CDD" id="cd06225">
    <property type="entry name" value="HAMP"/>
    <property type="match status" value="1"/>
</dbReference>
<evidence type="ECO:0000256" key="1">
    <source>
        <dbReference type="SAM" id="Phobius"/>
    </source>
</evidence>
<dbReference type="FunFam" id="3.30.70.270:FF:000001">
    <property type="entry name" value="Diguanylate cyclase domain protein"/>
    <property type="match status" value="1"/>
</dbReference>
<evidence type="ECO:0000313" key="4">
    <source>
        <dbReference type="EMBL" id="RCK75959.1"/>
    </source>
</evidence>
<feature type="domain" description="HAMP" evidence="2">
    <location>
        <begin position="206"/>
        <end position="259"/>
    </location>
</feature>
<gene>
    <name evidence="4" type="ORF">OZSIB_3689</name>
</gene>
<sequence>MTFRLQWKLSLVFGLLGVFMILTATWTTYTQAFEDFNKELADKLMALAALIEKFADPDRLLSIDSVHHPYYKEMKTFLRAVQKNFNVPWAAVYRYDGTFFTHIVDGASHGEEFIPEYPIFDVSPEMFEAWNEARPTYCAANVDAFGSWATAYYPVKNAEGKTIALIDVSKSNDRLDRFKQQIIRRTAKVAIGLTLLTLLVCFLFSGYLTNPIALLTDGARRIAAGNLQERITGISTRDEIGLLVETFNRMTDELVLSKCSLENKIHELSTLYEISQKTNFAGNTEEILKTILEKAVTGLKAERGSILLFNEDAGTLSLSVAYGGEFADGTARIEIKPGEGVAGRVFETREPLLVNQRELPATFKSYDPGIPWEVRNILCLPLMIEQRCSGVMNIINRHEGDFTKADLALGTTMANQIALTLEKSRLYELSITDGLTRLYVHRYFQVCLTSEIKRARRYAKQVSLILFDIDHFKKFNDTYGHQMGDIVLAGVAQILKASLRTVDIPARYGGEEFAVILPETDTVAAAAVAERIRKAVEKHDFPGLDGTIIKVTISLGVATFPHHANEKLDLIRHADEALYGSKKAGRNTVTVYQVPGGTSA</sequence>
<dbReference type="Proteomes" id="UP000252355">
    <property type="component" value="Unassembled WGS sequence"/>
</dbReference>
<dbReference type="GO" id="GO:0052621">
    <property type="term" value="F:diguanylate cyclase activity"/>
    <property type="evidence" value="ECO:0007669"/>
    <property type="project" value="TreeGrafter"/>
</dbReference>
<organism evidence="4 5">
    <name type="scientific">Candidatus Ozemobacter sibiricus</name>
    <dbReference type="NCBI Taxonomy" id="2268124"/>
    <lineage>
        <taxon>Bacteria</taxon>
        <taxon>Candidatus Ozemobacteria</taxon>
        <taxon>Candidatus Ozemobacterales</taxon>
        <taxon>Candidatus Ozemobacteraceae</taxon>
        <taxon>Candidatus Ozemobacter</taxon>
    </lineage>
</organism>
<dbReference type="InterPro" id="IPR029016">
    <property type="entry name" value="GAF-like_dom_sf"/>
</dbReference>
<dbReference type="Pfam" id="PF00672">
    <property type="entry name" value="HAMP"/>
    <property type="match status" value="1"/>
</dbReference>
<reference evidence="4 5" key="1">
    <citation type="submission" date="2018-05" db="EMBL/GenBank/DDBJ databases">
        <title>A metagenomic window into the 2 km-deep terrestrial subsurface aquifer revealed taxonomically and functionally diverse microbial community comprising novel uncultured bacterial lineages.</title>
        <authorList>
            <person name="Kadnikov V.V."/>
            <person name="Mardanov A.V."/>
            <person name="Beletsky A.V."/>
            <person name="Banks D."/>
            <person name="Pimenov N.V."/>
            <person name="Frank Y.A."/>
            <person name="Karnachuk O.V."/>
            <person name="Ravin N.V."/>
        </authorList>
    </citation>
    <scope>NUCLEOTIDE SEQUENCE [LARGE SCALE GENOMIC DNA]</scope>
    <source>
        <strain evidence="4">BY5</strain>
    </source>
</reference>
<dbReference type="AlphaFoldDB" id="A0A367ZDW7"/>
<evidence type="ECO:0000259" key="3">
    <source>
        <dbReference type="PROSITE" id="PS50887"/>
    </source>
</evidence>
<dbReference type="Gene3D" id="6.10.340.10">
    <property type="match status" value="1"/>
</dbReference>
<proteinExistence type="predicted"/>
<protein>
    <submittedName>
        <fullName evidence="4">GGDEF/response regulator receiver domain protein</fullName>
    </submittedName>
</protein>
<dbReference type="InterPro" id="IPR050469">
    <property type="entry name" value="Diguanylate_Cyclase"/>
</dbReference>
<dbReference type="SMART" id="SM00065">
    <property type="entry name" value="GAF"/>
    <property type="match status" value="1"/>
</dbReference>
<dbReference type="SMART" id="SM00267">
    <property type="entry name" value="GGDEF"/>
    <property type="match status" value="1"/>
</dbReference>
<dbReference type="EMBL" id="QOQW01000037">
    <property type="protein sequence ID" value="RCK75959.1"/>
    <property type="molecule type" value="Genomic_DNA"/>
</dbReference>
<dbReference type="Pfam" id="PF00990">
    <property type="entry name" value="GGDEF"/>
    <property type="match status" value="1"/>
</dbReference>
<keyword evidence="1" id="KW-1133">Transmembrane helix</keyword>
<dbReference type="SMART" id="SM00304">
    <property type="entry name" value="HAMP"/>
    <property type="match status" value="1"/>
</dbReference>
<dbReference type="GO" id="GO:0043709">
    <property type="term" value="P:cell adhesion involved in single-species biofilm formation"/>
    <property type="evidence" value="ECO:0007669"/>
    <property type="project" value="TreeGrafter"/>
</dbReference>
<feature type="domain" description="GGDEF" evidence="3">
    <location>
        <begin position="460"/>
        <end position="594"/>
    </location>
</feature>
<dbReference type="CDD" id="cd01949">
    <property type="entry name" value="GGDEF"/>
    <property type="match status" value="1"/>
</dbReference>
<dbReference type="GO" id="GO:0005886">
    <property type="term" value="C:plasma membrane"/>
    <property type="evidence" value="ECO:0007669"/>
    <property type="project" value="TreeGrafter"/>
</dbReference>
<accession>A0A367ZDW7</accession>
<dbReference type="InterPro" id="IPR003018">
    <property type="entry name" value="GAF"/>
</dbReference>
<dbReference type="PROSITE" id="PS50885">
    <property type="entry name" value="HAMP"/>
    <property type="match status" value="1"/>
</dbReference>
<evidence type="ECO:0000259" key="2">
    <source>
        <dbReference type="PROSITE" id="PS50885"/>
    </source>
</evidence>
<dbReference type="GO" id="GO:0007165">
    <property type="term" value="P:signal transduction"/>
    <property type="evidence" value="ECO:0007669"/>
    <property type="project" value="InterPro"/>
</dbReference>
<dbReference type="InterPro" id="IPR003660">
    <property type="entry name" value="HAMP_dom"/>
</dbReference>